<evidence type="ECO:0000313" key="12">
    <source>
        <dbReference type="EMBL" id="MEJ6347931.1"/>
    </source>
</evidence>
<comment type="catalytic activity">
    <reaction evidence="1">
        <text>Endonucleolytic cleavage to 5'-phosphomonoester.</text>
        <dbReference type="EC" id="3.1.26.4"/>
    </reaction>
</comment>
<comment type="subunit">
    <text evidence="4">Monomer.</text>
</comment>
<evidence type="ECO:0000256" key="7">
    <source>
        <dbReference type="ARBA" id="ARBA00022723"/>
    </source>
</evidence>
<dbReference type="PIRSF" id="PIRSF036852">
    <property type="entry name" value="Ribonuclease_H1_euk"/>
    <property type="match status" value="1"/>
</dbReference>
<evidence type="ECO:0000256" key="6">
    <source>
        <dbReference type="ARBA" id="ARBA00022722"/>
    </source>
</evidence>
<dbReference type="Proteomes" id="UP001377804">
    <property type="component" value="Unassembled WGS sequence"/>
</dbReference>
<dbReference type="InterPro" id="IPR022892">
    <property type="entry name" value="RNaseHI"/>
</dbReference>
<evidence type="ECO:0000256" key="4">
    <source>
        <dbReference type="ARBA" id="ARBA00011245"/>
    </source>
</evidence>
<reference evidence="12 13" key="1">
    <citation type="submission" date="2023-10" db="EMBL/GenBank/DDBJ databases">
        <title>Holzapfeliella saturejae sp. nov. isolated from Satureja montana flowers.</title>
        <authorList>
            <person name="Alcantara C."/>
            <person name="Zuniga M."/>
            <person name="Landete J.M."/>
            <person name="Monedero V."/>
        </authorList>
    </citation>
    <scope>NUCLEOTIDE SEQUENCE [LARGE SCALE GENOMIC DNA]</scope>
    <source>
        <strain evidence="12 13">He02</strain>
    </source>
</reference>
<dbReference type="EC" id="3.1.26.4" evidence="5"/>
<gene>
    <name evidence="12" type="ORF">R4Y45_01635</name>
</gene>
<name>A0ABU8SEX8_9LACO</name>
<dbReference type="InterPro" id="IPR012337">
    <property type="entry name" value="RNaseH-like_sf"/>
</dbReference>
<evidence type="ECO:0000256" key="10">
    <source>
        <dbReference type="ARBA" id="ARBA00022842"/>
    </source>
</evidence>
<evidence type="ECO:0000256" key="3">
    <source>
        <dbReference type="ARBA" id="ARBA00005300"/>
    </source>
</evidence>
<dbReference type="CDD" id="cd09278">
    <property type="entry name" value="RNase_HI_prokaryote_like"/>
    <property type="match status" value="1"/>
</dbReference>
<dbReference type="RefSeq" id="WP_339968627.1">
    <property type="nucleotide sequence ID" value="NZ_JAWMWG010000001.1"/>
</dbReference>
<dbReference type="PANTHER" id="PTHR10642:SF26">
    <property type="entry name" value="RIBONUCLEASE H1"/>
    <property type="match status" value="1"/>
</dbReference>
<keyword evidence="6" id="KW-0540">Nuclease</keyword>
<keyword evidence="13" id="KW-1185">Reference proteome</keyword>
<dbReference type="EMBL" id="JAWMWG010000001">
    <property type="protein sequence ID" value="MEJ6347931.1"/>
    <property type="molecule type" value="Genomic_DNA"/>
</dbReference>
<feature type="domain" description="RNase H type-1" evidence="11">
    <location>
        <begin position="65"/>
        <end position="221"/>
    </location>
</feature>
<dbReference type="PANTHER" id="PTHR10642">
    <property type="entry name" value="RIBONUCLEASE H1"/>
    <property type="match status" value="1"/>
</dbReference>
<dbReference type="Gene3D" id="3.30.420.10">
    <property type="entry name" value="Ribonuclease H-like superfamily/Ribonuclease H"/>
    <property type="match status" value="1"/>
</dbReference>
<proteinExistence type="inferred from homology"/>
<keyword evidence="10" id="KW-0460">Magnesium</keyword>
<keyword evidence="7" id="KW-0479">Metal-binding</keyword>
<dbReference type="Pfam" id="PF00075">
    <property type="entry name" value="RNase_H"/>
    <property type="match status" value="1"/>
</dbReference>
<evidence type="ECO:0000256" key="9">
    <source>
        <dbReference type="ARBA" id="ARBA00022801"/>
    </source>
</evidence>
<dbReference type="Gene3D" id="3.40.970.10">
    <property type="entry name" value="Ribonuclease H1, N-terminal domain"/>
    <property type="match status" value="1"/>
</dbReference>
<dbReference type="InterPro" id="IPR002156">
    <property type="entry name" value="RNaseH_domain"/>
</dbReference>
<dbReference type="InterPro" id="IPR037056">
    <property type="entry name" value="RNase_H1_N_sf"/>
</dbReference>
<dbReference type="Pfam" id="PF01693">
    <property type="entry name" value="Cauli_VI"/>
    <property type="match status" value="1"/>
</dbReference>
<dbReference type="InterPro" id="IPR036397">
    <property type="entry name" value="RNaseH_sf"/>
</dbReference>
<dbReference type="InterPro" id="IPR050092">
    <property type="entry name" value="RNase_H"/>
</dbReference>
<dbReference type="SUPFAM" id="SSF55658">
    <property type="entry name" value="L9 N-domain-like"/>
    <property type="match status" value="1"/>
</dbReference>
<evidence type="ECO:0000313" key="13">
    <source>
        <dbReference type="Proteomes" id="UP001377804"/>
    </source>
</evidence>
<comment type="caution">
    <text evidence="12">The sequence shown here is derived from an EMBL/GenBank/DDBJ whole genome shotgun (WGS) entry which is preliminary data.</text>
</comment>
<keyword evidence="8" id="KW-0255">Endonuclease</keyword>
<organism evidence="12 13">
    <name type="scientific">Holzapfeliella saturejae</name>
    <dbReference type="NCBI Taxonomy" id="3082953"/>
    <lineage>
        <taxon>Bacteria</taxon>
        <taxon>Bacillati</taxon>
        <taxon>Bacillota</taxon>
        <taxon>Bacilli</taxon>
        <taxon>Lactobacillales</taxon>
        <taxon>Lactobacillaceae</taxon>
        <taxon>Holzapfeliella</taxon>
    </lineage>
</organism>
<sequence>MMKYYAVKKGRKAGIYQDWASAKAQVEGYKGASYKSFATKQAASDFIAGTNQAVSPQNNWQRKETQHTIKVYTDGGSRNTGNYKGGKVQATDKAAWAFLIQTPGQNYEGTGFEAGATNNRMEIMALLKAMAGIKSLKLNPDEVEFILDSKYVLDAIRQGWLKSWAKNGFKRQNGELKNKELWQKVFELLPEFQNAAFSWTKGHATNAGNVYVDELLNKTMDQN</sequence>
<evidence type="ECO:0000256" key="1">
    <source>
        <dbReference type="ARBA" id="ARBA00000077"/>
    </source>
</evidence>
<keyword evidence="9" id="KW-0378">Hydrolase</keyword>
<evidence type="ECO:0000259" key="11">
    <source>
        <dbReference type="PROSITE" id="PS50879"/>
    </source>
</evidence>
<dbReference type="InterPro" id="IPR011320">
    <property type="entry name" value="RNase_H1_N"/>
</dbReference>
<dbReference type="SUPFAM" id="SSF53098">
    <property type="entry name" value="Ribonuclease H-like"/>
    <property type="match status" value="1"/>
</dbReference>
<dbReference type="InterPro" id="IPR017067">
    <property type="entry name" value="RNase_H1_euk"/>
</dbReference>
<evidence type="ECO:0000256" key="5">
    <source>
        <dbReference type="ARBA" id="ARBA00012180"/>
    </source>
</evidence>
<comment type="cofactor">
    <cofactor evidence="2">
        <name>Mg(2+)</name>
        <dbReference type="ChEBI" id="CHEBI:18420"/>
    </cofactor>
</comment>
<dbReference type="InterPro" id="IPR009027">
    <property type="entry name" value="Ribosomal_bL9/RNase_H1_N"/>
</dbReference>
<evidence type="ECO:0000256" key="2">
    <source>
        <dbReference type="ARBA" id="ARBA00001946"/>
    </source>
</evidence>
<accession>A0ABU8SEX8</accession>
<protein>
    <recommendedName>
        <fullName evidence="5">ribonuclease H</fullName>
        <ecNumber evidence="5">3.1.26.4</ecNumber>
    </recommendedName>
</protein>
<comment type="similarity">
    <text evidence="3">Belongs to the RNase H family.</text>
</comment>
<dbReference type="PROSITE" id="PS50879">
    <property type="entry name" value="RNASE_H_1"/>
    <property type="match status" value="1"/>
</dbReference>
<evidence type="ECO:0000256" key="8">
    <source>
        <dbReference type="ARBA" id="ARBA00022759"/>
    </source>
</evidence>